<protein>
    <submittedName>
        <fullName evidence="2">Transposase</fullName>
    </submittedName>
</protein>
<dbReference type="InterPro" id="IPR002686">
    <property type="entry name" value="Transposase_17"/>
</dbReference>
<accession>A0ABV5J3W1</accession>
<dbReference type="SUPFAM" id="SSF143422">
    <property type="entry name" value="Transposase IS200-like"/>
    <property type="match status" value="1"/>
</dbReference>
<comment type="caution">
    <text evidence="2">The sequence shown here is derived from an EMBL/GenBank/DDBJ whole genome shotgun (WGS) entry which is preliminary data.</text>
</comment>
<dbReference type="EMBL" id="JBHMEW010000050">
    <property type="protein sequence ID" value="MFB9211508.1"/>
    <property type="molecule type" value="Genomic_DNA"/>
</dbReference>
<dbReference type="PANTHER" id="PTHR34322:SF2">
    <property type="entry name" value="TRANSPOSASE IS200-LIKE DOMAIN-CONTAINING PROTEIN"/>
    <property type="match status" value="1"/>
</dbReference>
<evidence type="ECO:0000313" key="3">
    <source>
        <dbReference type="Proteomes" id="UP001589654"/>
    </source>
</evidence>
<dbReference type="Gene3D" id="3.30.70.1290">
    <property type="entry name" value="Transposase IS200-like"/>
    <property type="match status" value="1"/>
</dbReference>
<name>A0ABV5J3W1_9BACT</name>
<proteinExistence type="predicted"/>
<dbReference type="RefSeq" id="WP_290249239.1">
    <property type="nucleotide sequence ID" value="NZ_JAUFQT010000002.1"/>
</dbReference>
<evidence type="ECO:0000313" key="2">
    <source>
        <dbReference type="EMBL" id="MFB9211508.1"/>
    </source>
</evidence>
<dbReference type="NCBIfam" id="NF047646">
    <property type="entry name" value="REP_Tyr_transpos"/>
    <property type="match status" value="1"/>
</dbReference>
<dbReference type="PANTHER" id="PTHR34322">
    <property type="entry name" value="TRANSPOSASE, Y1_TNP DOMAIN-CONTAINING"/>
    <property type="match status" value="1"/>
</dbReference>
<feature type="domain" description="Transposase IS200-like" evidence="1">
    <location>
        <begin position="9"/>
        <end position="148"/>
    </location>
</feature>
<dbReference type="Pfam" id="PF01797">
    <property type="entry name" value="Y1_Tnp"/>
    <property type="match status" value="1"/>
</dbReference>
<organism evidence="2 3">
    <name type="scientific">Echinicola jeungdonensis</name>
    <dbReference type="NCBI Taxonomy" id="709343"/>
    <lineage>
        <taxon>Bacteria</taxon>
        <taxon>Pseudomonadati</taxon>
        <taxon>Bacteroidota</taxon>
        <taxon>Cytophagia</taxon>
        <taxon>Cytophagales</taxon>
        <taxon>Cyclobacteriaceae</taxon>
        <taxon>Echinicola</taxon>
    </lineage>
</organism>
<reference evidence="2 3" key="1">
    <citation type="submission" date="2024-09" db="EMBL/GenBank/DDBJ databases">
        <authorList>
            <person name="Sun Q."/>
            <person name="Mori K."/>
        </authorList>
    </citation>
    <scope>NUCLEOTIDE SEQUENCE [LARGE SCALE GENOMIC DNA]</scope>
    <source>
        <strain evidence="2 3">CECT 7682</strain>
    </source>
</reference>
<sequence>MGEAYQARDQEMPCFLTFQVVGWADVFSRKVYRDFVLENLTYFRKEKGLYLFGYVIMTNHIHLVVQQKDGKFSAWVRDFKKFTSKKLLAMILENQQESRKEWLKMIFIYHAKFNKRSGGMQFWTHENHAIELYRHEMTESRVKYIHENPVRAGLVEKPEDYLCSSARNYSGLKGLIEVDYW</sequence>
<keyword evidence="3" id="KW-1185">Reference proteome</keyword>
<dbReference type="InterPro" id="IPR036515">
    <property type="entry name" value="Transposase_17_sf"/>
</dbReference>
<dbReference type="SMART" id="SM01321">
    <property type="entry name" value="Y1_Tnp"/>
    <property type="match status" value="1"/>
</dbReference>
<gene>
    <name evidence="2" type="ORF">ACFFUR_06810</name>
</gene>
<dbReference type="Proteomes" id="UP001589654">
    <property type="component" value="Unassembled WGS sequence"/>
</dbReference>
<evidence type="ECO:0000259" key="1">
    <source>
        <dbReference type="SMART" id="SM01321"/>
    </source>
</evidence>